<dbReference type="GO" id="GO:0005516">
    <property type="term" value="F:calmodulin binding"/>
    <property type="evidence" value="ECO:0007669"/>
    <property type="project" value="TreeGrafter"/>
</dbReference>
<proteinExistence type="predicted"/>
<dbReference type="GO" id="GO:0099525">
    <property type="term" value="P:presynaptic dense core vesicle exocytosis"/>
    <property type="evidence" value="ECO:0007669"/>
    <property type="project" value="TreeGrafter"/>
</dbReference>
<feature type="region of interest" description="Disordered" evidence="1">
    <location>
        <begin position="1763"/>
        <end position="1803"/>
    </location>
</feature>
<feature type="region of interest" description="Disordered" evidence="1">
    <location>
        <begin position="618"/>
        <end position="673"/>
    </location>
</feature>
<feature type="region of interest" description="Disordered" evidence="1">
    <location>
        <begin position="1064"/>
        <end position="1138"/>
    </location>
</feature>
<dbReference type="GO" id="GO:0030672">
    <property type="term" value="C:synaptic vesicle membrane"/>
    <property type="evidence" value="ECO:0007669"/>
    <property type="project" value="TreeGrafter"/>
</dbReference>
<feature type="compositionally biased region" description="Pro residues" evidence="1">
    <location>
        <begin position="1074"/>
        <end position="1090"/>
    </location>
</feature>
<dbReference type="EnsemblMetazoa" id="tetur28g00840.1">
    <property type="protein sequence ID" value="tetur28g00840.1"/>
    <property type="gene ID" value="tetur28g00840"/>
</dbReference>
<feature type="compositionally biased region" description="Polar residues" evidence="1">
    <location>
        <begin position="366"/>
        <end position="402"/>
    </location>
</feature>
<feature type="region of interest" description="Disordered" evidence="1">
    <location>
        <begin position="1911"/>
        <end position="2065"/>
    </location>
</feature>
<feature type="compositionally biased region" description="Polar residues" evidence="1">
    <location>
        <begin position="2535"/>
        <end position="2544"/>
    </location>
</feature>
<dbReference type="eggNOG" id="ENOG502SFQE">
    <property type="taxonomic scope" value="Eukaryota"/>
</dbReference>
<dbReference type="PANTHER" id="PTHR10480">
    <property type="entry name" value="PROTEIN UNC-13 HOMOLOG"/>
    <property type="match status" value="1"/>
</dbReference>
<feature type="compositionally biased region" description="Polar residues" evidence="1">
    <location>
        <begin position="2387"/>
        <end position="2404"/>
    </location>
</feature>
<dbReference type="SUPFAM" id="SSF49562">
    <property type="entry name" value="C2 domain (Calcium/lipid-binding domain, CaLB)"/>
    <property type="match status" value="1"/>
</dbReference>
<feature type="region of interest" description="Disordered" evidence="1">
    <location>
        <begin position="860"/>
        <end position="910"/>
    </location>
</feature>
<feature type="region of interest" description="Disordered" evidence="1">
    <location>
        <begin position="2272"/>
        <end position="2440"/>
    </location>
</feature>
<feature type="region of interest" description="Disordered" evidence="1">
    <location>
        <begin position="1705"/>
        <end position="1746"/>
    </location>
</feature>
<dbReference type="GO" id="GO:0019992">
    <property type="term" value="F:diacylglycerol binding"/>
    <property type="evidence" value="ECO:0007669"/>
    <property type="project" value="InterPro"/>
</dbReference>
<dbReference type="GO" id="GO:0016082">
    <property type="term" value="P:synaptic vesicle priming"/>
    <property type="evidence" value="ECO:0007669"/>
    <property type="project" value="TreeGrafter"/>
</dbReference>
<feature type="compositionally biased region" description="Basic and acidic residues" evidence="1">
    <location>
        <begin position="1911"/>
        <end position="1941"/>
    </location>
</feature>
<feature type="compositionally biased region" description="Polar residues" evidence="1">
    <location>
        <begin position="240"/>
        <end position="276"/>
    </location>
</feature>
<evidence type="ECO:0000313" key="4">
    <source>
        <dbReference type="Proteomes" id="UP000015104"/>
    </source>
</evidence>
<feature type="compositionally biased region" description="Low complexity" evidence="1">
    <location>
        <begin position="2468"/>
        <end position="2477"/>
    </location>
</feature>
<reference evidence="3" key="2">
    <citation type="submission" date="2015-06" db="UniProtKB">
        <authorList>
            <consortium name="EnsemblMetazoa"/>
        </authorList>
    </citation>
    <scope>IDENTIFICATION</scope>
</reference>
<feature type="region of interest" description="Disordered" evidence="1">
    <location>
        <begin position="2207"/>
        <end position="2227"/>
    </location>
</feature>
<reference evidence="4" key="1">
    <citation type="submission" date="2011-08" db="EMBL/GenBank/DDBJ databases">
        <authorList>
            <person name="Rombauts S."/>
        </authorList>
    </citation>
    <scope>NUCLEOTIDE SEQUENCE</scope>
    <source>
        <strain evidence="4">London</strain>
    </source>
</reference>
<feature type="region of interest" description="Disordered" evidence="1">
    <location>
        <begin position="1588"/>
        <end position="1643"/>
    </location>
</feature>
<dbReference type="GO" id="GO:0061789">
    <property type="term" value="P:dense core granule priming"/>
    <property type="evidence" value="ECO:0007669"/>
    <property type="project" value="TreeGrafter"/>
</dbReference>
<dbReference type="PANTHER" id="PTHR10480:SF12">
    <property type="entry name" value="UNC-13, ISOFORM E"/>
    <property type="match status" value="1"/>
</dbReference>
<dbReference type="PROSITE" id="PS50004">
    <property type="entry name" value="C2"/>
    <property type="match status" value="1"/>
</dbReference>
<dbReference type="GO" id="GO:0043195">
    <property type="term" value="C:terminal bouton"/>
    <property type="evidence" value="ECO:0007669"/>
    <property type="project" value="TreeGrafter"/>
</dbReference>
<dbReference type="STRING" id="32264.T1KZ97"/>
<feature type="region of interest" description="Disordered" evidence="1">
    <location>
        <begin position="366"/>
        <end position="465"/>
    </location>
</feature>
<dbReference type="Gene3D" id="2.60.40.150">
    <property type="entry name" value="C2 domain"/>
    <property type="match status" value="1"/>
</dbReference>
<dbReference type="EMBL" id="CAEY01000737">
    <property type="status" value="NOT_ANNOTATED_CDS"/>
    <property type="molecule type" value="Genomic_DNA"/>
</dbReference>
<name>T1KZ97_TETUR</name>
<feature type="region of interest" description="Disordered" evidence="1">
    <location>
        <begin position="569"/>
        <end position="596"/>
    </location>
</feature>
<sequence length="2682" mass="293374">MSLLCVNVRRARLIGPDAAQYSTYVTLKLQNVKSTTVTVKGSNPNWEQDFLFETNRLDTGLIVELWNKGLLWDKLLGCHWIPLTIIPMAAEAMDDGQWLSLDGEFIIEEGEVCGTHTPTGHYILIEAHFEPPFEYTIEDVTEFSRNLDLLNNYTDQEKTNWQPENRDPSMVMQQYSLYSGLSEDSDYTSDVSYPIQQQHPNYSSHHANAGASQYGGYPHLSKWAKEYDEGNNAMASTSLMTSSNQLPQLQTDASSSTTTVPLGNTNDHSMISNLDESSFDRQPFQPNSGSSTSNQHQHATSIRGSSTSSTQIPGSRKLPKPFKKQLSDENEPLSYNSRPHRKLPNLHDKPNRLPLMRQITQENSNLNQQQYQNDDSMTITSDSKGISTPSGFNQFGSPSVSGRTRRQQPAIPRKRSLERQGGFEQYEDTSSHGSQIGSGMSRPISNNHLDQAVGGPTTSSTPKKLPQISQIVQRSLPEMPSVPPFDKNKLYNFYEQETARQDSYESYATSIGTESEMNEDWMSRSDTMDANYDESGQLQCVNEGYEQDNWTSVDTQGNYQSLDIDTGLSQSSEHHLQHSSSSAPMISTGTSANQSSGMVNTVASKVTNLIGGMVNAVSSGHSRGDSLDSSNLMRSQPSIDTYEPSESSSAFGRYSQESNSIDDSRNGANSANGMMINDQRCYIDPKEQWKNSIQSDSMIWQTVSEDDNYEDTLQDINTYYNQSTEKEEISPPYLTPEASIDMDNVRDSVSLMEPTTTTTTLSSSSNLLNTNTNSNLNTTSSSSSNLILLPNYQTQTTTGLEAGISSDPSQMSFNSVPTGELASSINMPVTFPSISNTLASSIGSQQTSINLPPSMIPPSASVVITSQPPPSALKSESRAQSEPKTVTFSDQIQEETFSSERGSTIDSSGLGSASIIDINETTELKDSSDISGLPFTPHASNETNFINEPKSAFYEFAPTNTSGMSKARLRWLTAYNKIVSDYDLVSFTTFSFFNLDSINSIVSGESNDNSRLPNVNQYHGLYSIPSTGPSTLQPSKSGQQQHHVPSIVYQHQQVKQDVHRHAFPSVSPLHSHPLPSPQPMQQPLSSPQPPASSRSSYSHRSSPQRISPAASSTLSTPCLPPPPPPPAPPLPSSHFRSTGQFSTATLTSYLDDPKGLMRMNNVEQTLTSTGVICNPSDEVIRRLTLRVHDLEFELRQAWSTVDLLSSEYISMWEKLERLEEILHQQQNVISQLLVVIQESCVLTPEITSNLQLGLSSQSTAQKSEESSLRPNIASRDELRNDLNWLDADVELDLDLERRIQETISMADEDYAHSLATPTTFPYLTGSGSNVNLLNESSSINCSTHPLQGWTRVGITNTRGLLEQLESSFDSPLGGGLASPDSSSSEEFPLDDEPVRLSPTLSTDQPFHLPPPPANSPALSASATIESQLNLGQHLPSKLDPLKTTDQQLVAAAAALGNGSEPKKSSSKRQRGLKRWTDSEESSVLSQLMKHRSNEPSASCSTSNASTVEYKLNSRQLRNLTRRERLLYHNDIFTSSDYLNYREGANTPFITETDINALNDAAVHLASDSTYQIPKRVYNLSGLRMGRRASSGASSLSDVADESENERQEDVKDEDGDADDDADEPGEDDDSERESDKPNSTEIWLKDCFAKDGRAVLIKNNGENKIENLNGKVNEIEIMKKESSPEATKLTKFDQFAQKIETIQYSSSSLSSPQPAIASCSSSPSSTSKTISSTKVEKTDETNLQVPLISNSSCQQFTSSVTTISGLTKPNRVQPVKTQESLTFTNKSSASSSSPSSSTLTTDSRLISTGASLISRKESLKHSFDEDDGNDKDEPFKSVENFNKIVNQEKREFKSEAKLKAKDEDDAWRDKNIVNNLSSNDRTSNSMSNVWMQNKDWNALDGDNVRDDNLVLKDSKSTNDAQMDDKQRDVGDSKNSKSETQKSDPFMKMFSNKEKPKEADYVDQIDVKHKTNELIQNEGNSDSRNDETKGKVKTSLRINIDGNNADRSSLTPSSPKLLSTTDQQQQMGDEQNRSLILLQRTPSGKRKLPSVPPSPSLVKSSEPFEQNLPNTQVTSEFTRVEESVTHAQSGDQEMNSTICSKVPIVGKQVANENKNDSNVAYSSSSMTGTYYQPPTSVSASSSPHHQQQKPHESVHSTSSQPVNVHRRVPSVGESQGLFSSLSNSVSRGYQSVINMPSMLKRDSRENLLNNSATKPGDLSGQQSNASSASSLAAGDGFARKSSSVISGFFTSFGRRSPASASLSSSIAAKETGIDRSMSVQTDEGRGKHGIQPHQLSLPELSVEVTETPEKGSSDVYPSGQQQKPNSLSPLSPRTGSGRRRKLPQIDRQQSIQSLPDESSIDAVDKVASENSYEETISSANLRAAHRISSGSNSAHRSGQYLTPSSGKRGGMNREDSSHGQVNGQSGHSLEKSMSEESNFFSCVSGDSRQSSFFQSEYGSMESAEPETEGGTTRTTGGSSRRGRSSSSGIGGANDDDSAFCSANDDHRNSLTADETDQQSLTSNTSPLPGTGLIDSINESKQNNSQLATTPTTLAPSSPKLTNETDSNNSNNNATARSVVGFMWEDKRDSISSTSSGGGGFQNRFASIMKQKVEERRQAIVVVPNSGGVVSEVKYEEEEAAGKRSVQREVQVSRVTGKEASIDESTLSDDSKASSKTKWMAAVF</sequence>
<protein>
    <recommendedName>
        <fullName evidence="2">C2 domain-containing protein</fullName>
    </recommendedName>
</protein>
<dbReference type="InterPro" id="IPR027080">
    <property type="entry name" value="Unc-13"/>
</dbReference>
<organism evidence="3 4">
    <name type="scientific">Tetranychus urticae</name>
    <name type="common">Two-spotted spider mite</name>
    <dbReference type="NCBI Taxonomy" id="32264"/>
    <lineage>
        <taxon>Eukaryota</taxon>
        <taxon>Metazoa</taxon>
        <taxon>Ecdysozoa</taxon>
        <taxon>Arthropoda</taxon>
        <taxon>Chelicerata</taxon>
        <taxon>Arachnida</taxon>
        <taxon>Acari</taxon>
        <taxon>Acariformes</taxon>
        <taxon>Trombidiformes</taxon>
        <taxon>Prostigmata</taxon>
        <taxon>Eleutherengona</taxon>
        <taxon>Raphignathae</taxon>
        <taxon>Tetranychoidea</taxon>
        <taxon>Tetranychidae</taxon>
        <taxon>Tetranychus</taxon>
    </lineage>
</organism>
<dbReference type="InterPro" id="IPR035892">
    <property type="entry name" value="C2_domain_sf"/>
</dbReference>
<dbReference type="Pfam" id="PF00168">
    <property type="entry name" value="C2"/>
    <property type="match status" value="1"/>
</dbReference>
<feature type="domain" description="C2" evidence="2">
    <location>
        <begin position="1"/>
        <end position="99"/>
    </location>
</feature>
<feature type="compositionally biased region" description="Polar residues" evidence="1">
    <location>
        <begin position="618"/>
        <end position="672"/>
    </location>
</feature>
<feature type="compositionally biased region" description="Polar residues" evidence="1">
    <location>
        <begin position="2417"/>
        <end position="2426"/>
    </location>
</feature>
<evidence type="ECO:0000259" key="2">
    <source>
        <dbReference type="PROSITE" id="PS50004"/>
    </source>
</evidence>
<feature type="region of interest" description="Disordered" evidence="1">
    <location>
        <begin position="240"/>
        <end position="350"/>
    </location>
</feature>
<feature type="compositionally biased region" description="Polar residues" evidence="1">
    <location>
        <begin position="1494"/>
        <end position="1505"/>
    </location>
</feature>
<feature type="compositionally biased region" description="Polar residues" evidence="1">
    <location>
        <begin position="2345"/>
        <end position="2355"/>
    </location>
</feature>
<dbReference type="GO" id="GO:0035249">
    <property type="term" value="P:synaptic transmission, glutamatergic"/>
    <property type="evidence" value="ECO:0007669"/>
    <property type="project" value="TreeGrafter"/>
</dbReference>
<feature type="compositionally biased region" description="Basic and acidic residues" evidence="1">
    <location>
        <begin position="1633"/>
        <end position="1643"/>
    </location>
</feature>
<feature type="compositionally biased region" description="Polar residues" evidence="1">
    <location>
        <begin position="2115"/>
        <end position="2144"/>
    </location>
</feature>
<feature type="compositionally biased region" description="Acidic residues" evidence="1">
    <location>
        <begin position="1610"/>
        <end position="1632"/>
    </location>
</feature>
<dbReference type="HOGENOM" id="CLU_302357_0_0_1"/>
<dbReference type="GO" id="GO:0017075">
    <property type="term" value="F:syntaxin-1 binding"/>
    <property type="evidence" value="ECO:0007669"/>
    <property type="project" value="TreeGrafter"/>
</dbReference>
<feature type="compositionally biased region" description="Low complexity" evidence="1">
    <location>
        <begin position="2217"/>
        <end position="2227"/>
    </location>
</feature>
<feature type="compositionally biased region" description="Basic residues" evidence="1">
    <location>
        <begin position="1464"/>
        <end position="1473"/>
    </location>
</feature>
<feature type="compositionally biased region" description="Polar residues" evidence="1">
    <location>
        <begin position="882"/>
        <end position="910"/>
    </location>
</feature>
<feature type="region of interest" description="Disordered" evidence="1">
    <location>
        <begin position="1454"/>
        <end position="1505"/>
    </location>
</feature>
<dbReference type="Proteomes" id="UP000015104">
    <property type="component" value="Unassembled WGS sequence"/>
</dbReference>
<feature type="compositionally biased region" description="Polar residues" evidence="1">
    <location>
        <begin position="583"/>
        <end position="596"/>
    </location>
</feature>
<feature type="compositionally biased region" description="Basic and acidic residues" evidence="1">
    <location>
        <begin position="1950"/>
        <end position="1971"/>
    </location>
</feature>
<feature type="compositionally biased region" description="Polar residues" evidence="1">
    <location>
        <begin position="2367"/>
        <end position="2379"/>
    </location>
</feature>
<feature type="compositionally biased region" description="Pro residues" evidence="1">
    <location>
        <begin position="1118"/>
        <end position="1131"/>
    </location>
</feature>
<feature type="compositionally biased region" description="Polar residues" evidence="1">
    <location>
        <begin position="284"/>
        <end position="313"/>
    </location>
</feature>
<feature type="region of interest" description="Disordered" evidence="1">
    <location>
        <begin position="2115"/>
        <end position="2162"/>
    </location>
</feature>
<feature type="compositionally biased region" description="Basic and acidic residues" evidence="1">
    <location>
        <begin position="1980"/>
        <end position="1989"/>
    </location>
</feature>
<evidence type="ECO:0000313" key="3">
    <source>
        <dbReference type="EnsemblMetazoa" id="tetur28g00840.1"/>
    </source>
</evidence>
<feature type="compositionally biased region" description="Polar residues" evidence="1">
    <location>
        <begin position="1024"/>
        <end position="1043"/>
    </location>
</feature>
<feature type="compositionally biased region" description="Polar residues" evidence="1">
    <location>
        <begin position="2317"/>
        <end position="2333"/>
    </location>
</feature>
<feature type="compositionally biased region" description="Low complexity" evidence="1">
    <location>
        <begin position="1064"/>
        <end position="1073"/>
    </location>
</feature>
<accession>T1KZ97</accession>
<dbReference type="GO" id="GO:0016081">
    <property type="term" value="P:synaptic vesicle docking"/>
    <property type="evidence" value="ECO:0007669"/>
    <property type="project" value="TreeGrafter"/>
</dbReference>
<dbReference type="InterPro" id="IPR000008">
    <property type="entry name" value="C2_dom"/>
</dbReference>
<feature type="region of interest" description="Disordered" evidence="1">
    <location>
        <begin position="1020"/>
        <end position="1043"/>
    </location>
</feature>
<dbReference type="GO" id="GO:0098831">
    <property type="term" value="C:presynaptic active zone cytoplasmic component"/>
    <property type="evidence" value="ECO:0007669"/>
    <property type="project" value="TreeGrafter"/>
</dbReference>
<dbReference type="SMART" id="SM00239">
    <property type="entry name" value="C2"/>
    <property type="match status" value="1"/>
</dbReference>
<feature type="compositionally biased region" description="Low complexity" evidence="1">
    <location>
        <begin position="1780"/>
        <end position="1803"/>
    </location>
</feature>
<feature type="compositionally biased region" description="Polar residues" evidence="1">
    <location>
        <begin position="431"/>
        <end position="449"/>
    </location>
</feature>
<feature type="compositionally biased region" description="Polar residues" evidence="1">
    <location>
        <begin position="2508"/>
        <end position="2526"/>
    </location>
</feature>
<feature type="compositionally biased region" description="Basic and acidic residues" evidence="1">
    <location>
        <begin position="1846"/>
        <end position="1871"/>
    </location>
</feature>
<feature type="region of interest" description="Disordered" evidence="1">
    <location>
        <begin position="1366"/>
        <end position="1419"/>
    </location>
</feature>
<dbReference type="GO" id="GO:0031594">
    <property type="term" value="C:neuromuscular junction"/>
    <property type="evidence" value="ECO:0007669"/>
    <property type="project" value="TreeGrafter"/>
</dbReference>
<feature type="region of interest" description="Disordered" evidence="1">
    <location>
        <begin position="1816"/>
        <end position="1887"/>
    </location>
</feature>
<feature type="compositionally biased region" description="Low complexity" evidence="1">
    <location>
        <begin position="1091"/>
        <end position="1117"/>
    </location>
</feature>
<evidence type="ECO:0000256" key="1">
    <source>
        <dbReference type="SAM" id="MobiDB-lite"/>
    </source>
</evidence>
<feature type="compositionally biased region" description="Low complexity" evidence="1">
    <location>
        <begin position="2545"/>
        <end position="2571"/>
    </location>
</feature>
<keyword evidence="4" id="KW-1185">Reference proteome</keyword>
<feature type="compositionally biased region" description="Low complexity" evidence="1">
    <location>
        <begin position="1705"/>
        <end position="1733"/>
    </location>
</feature>
<feature type="region of interest" description="Disordered" evidence="1">
    <location>
        <begin position="2650"/>
        <end position="2682"/>
    </location>
</feature>
<dbReference type="GO" id="GO:0042734">
    <property type="term" value="C:presynaptic membrane"/>
    <property type="evidence" value="ECO:0007669"/>
    <property type="project" value="TreeGrafter"/>
</dbReference>
<feature type="region of interest" description="Disordered" evidence="1">
    <location>
        <begin position="2452"/>
        <end position="2572"/>
    </location>
</feature>
<feature type="compositionally biased region" description="Low complexity" evidence="1">
    <location>
        <begin position="2007"/>
        <end position="2020"/>
    </location>
</feature>
<feature type="compositionally biased region" description="Polar residues" evidence="1">
    <location>
        <begin position="1872"/>
        <end position="1887"/>
    </location>
</feature>
<feature type="compositionally biased region" description="Polar residues" evidence="1">
    <location>
        <begin position="456"/>
        <end position="465"/>
    </location>
</feature>